<evidence type="ECO:0000313" key="5">
    <source>
        <dbReference type="EMBL" id="GGF15044.1"/>
    </source>
</evidence>
<keyword evidence="6" id="KW-1185">Reference proteome</keyword>
<comment type="caution">
    <text evidence="5">The sequence shown here is derived from an EMBL/GenBank/DDBJ whole genome shotgun (WGS) entry which is preliminary data.</text>
</comment>
<dbReference type="Pfam" id="PF01095">
    <property type="entry name" value="Pectinesterase"/>
    <property type="match status" value="1"/>
</dbReference>
<dbReference type="InterPro" id="IPR011050">
    <property type="entry name" value="Pectin_lyase_fold/virulence"/>
</dbReference>
<dbReference type="NCBIfam" id="TIGR02474">
    <property type="entry name" value="pec_lyase"/>
    <property type="match status" value="1"/>
</dbReference>
<accession>A0ABQ1UBU0</accession>
<reference evidence="6" key="1">
    <citation type="journal article" date="2019" name="Int. J. Syst. Evol. Microbiol.">
        <title>The Global Catalogue of Microorganisms (GCM) 10K type strain sequencing project: providing services to taxonomists for standard genome sequencing and annotation.</title>
        <authorList>
            <consortium name="The Broad Institute Genomics Platform"/>
            <consortium name="The Broad Institute Genome Sequencing Center for Infectious Disease"/>
            <person name="Wu L."/>
            <person name="Ma J."/>
        </authorList>
    </citation>
    <scope>NUCLEOTIDE SEQUENCE [LARGE SCALE GENOMIC DNA]</scope>
    <source>
        <strain evidence="6">CGMCC 1.15197</strain>
    </source>
</reference>
<keyword evidence="2" id="KW-0378">Hydrolase</keyword>
<dbReference type="EMBL" id="BMHT01000005">
    <property type="protein sequence ID" value="GGF15044.1"/>
    <property type="molecule type" value="Genomic_DNA"/>
</dbReference>
<evidence type="ECO:0000256" key="3">
    <source>
        <dbReference type="ARBA" id="ARBA00023085"/>
    </source>
</evidence>
<dbReference type="Proteomes" id="UP000632273">
    <property type="component" value="Unassembled WGS sequence"/>
</dbReference>
<sequence>MPAKRQLVVAQNGSGDFRTIQGAINSLPKGAVQLPVVFIKNGTYREKVTIDGKPGLVLRGQSEKGVIITISQANAYFRCDAASAGRWDVATLNLRDSPGMTLEQITVVNSYGADHPNGETLACPNSPGGKITINSADHQMALYTGLNTTRLVVRHCTFRTLGNDTVSPWDKEDGLYYFADCTMEGSVDFYCPRGWAYAENCRFICHNLNAAIWHDGSMNKDAKTVLKNCTFIGDKGWKLGRYHHDSQFYLINCRFDQNMADADIYPAPSGDSAPMWGRRVYYANCHREGGDYAWLRDNLASAANAPTPQQITANWTFGGRWNVDPKAPKLPEPRSVAKDSTAERMLFYQRLDGGWPKAIGEHHVDYNQPLSTVQKATLTDDAGRNDATIDNNATTREITYLLHAFTTTSNPAYRKAAEKGISYLLKMQYPNGGFPQFYPDLSGYHHQITYNDDAMIRVLRLLRAITERKGDYASVDQNLRLKAQQAVERGIDCILKTQYVQHGKLTAWCAQYDEKTLQPAKARNFELPSLSGSETVGIVEFLMQIDNPSPEIKKSIDSAVAWLQEVKMPGYTIKTIKDPKQPKGFDRVIEPEPSSTIWARFYDLETNKPIYVGRNSEKKNSLAEIEYERRTGYGYAGTWPETLLTKEYPAWRQKWEK</sequence>
<feature type="domain" description="Pectinesterase catalytic" evidence="4">
    <location>
        <begin position="7"/>
        <end position="123"/>
    </location>
</feature>
<dbReference type="Gene3D" id="2.160.20.10">
    <property type="entry name" value="Single-stranded right-handed beta-helix, Pectin lyase-like"/>
    <property type="match status" value="1"/>
</dbReference>
<gene>
    <name evidence="5" type="ORF">GCM10011383_27820</name>
</gene>
<dbReference type="Gene3D" id="1.50.10.20">
    <property type="match status" value="1"/>
</dbReference>
<evidence type="ECO:0000256" key="1">
    <source>
        <dbReference type="ARBA" id="ARBA00008891"/>
    </source>
</evidence>
<evidence type="ECO:0000259" key="4">
    <source>
        <dbReference type="Pfam" id="PF01095"/>
    </source>
</evidence>
<evidence type="ECO:0000313" key="6">
    <source>
        <dbReference type="Proteomes" id="UP000632273"/>
    </source>
</evidence>
<dbReference type="SUPFAM" id="SSF51126">
    <property type="entry name" value="Pectin lyase-like"/>
    <property type="match status" value="1"/>
</dbReference>
<dbReference type="Pfam" id="PF09492">
    <property type="entry name" value="Pec_lyase"/>
    <property type="match status" value="1"/>
</dbReference>
<comment type="similarity">
    <text evidence="1">Belongs to the pectinesterase family.</text>
</comment>
<evidence type="ECO:0000256" key="2">
    <source>
        <dbReference type="ARBA" id="ARBA00022801"/>
    </source>
</evidence>
<dbReference type="PANTHER" id="PTHR31321">
    <property type="entry name" value="ACYL-COA THIOESTER HYDROLASE YBHC-RELATED"/>
    <property type="match status" value="1"/>
</dbReference>
<proteinExistence type="inferred from homology"/>
<protein>
    <recommendedName>
        <fullName evidence="4">Pectinesterase catalytic domain-containing protein</fullName>
    </recommendedName>
</protein>
<name>A0ABQ1UBU0_9BACT</name>
<dbReference type="InterPro" id="IPR012669">
    <property type="entry name" value="Pectate_lyase"/>
</dbReference>
<dbReference type="InterPro" id="IPR012334">
    <property type="entry name" value="Pectin_lyas_fold"/>
</dbReference>
<organism evidence="5 6">
    <name type="scientific">Hymenobacter cavernae</name>
    <dbReference type="NCBI Taxonomy" id="2044852"/>
    <lineage>
        <taxon>Bacteria</taxon>
        <taxon>Pseudomonadati</taxon>
        <taxon>Bacteroidota</taxon>
        <taxon>Cytophagia</taxon>
        <taxon>Cytophagales</taxon>
        <taxon>Hymenobacteraceae</taxon>
        <taxon>Hymenobacter</taxon>
    </lineage>
</organism>
<dbReference type="PANTHER" id="PTHR31321:SF57">
    <property type="entry name" value="PECTINESTERASE 53-RELATED"/>
    <property type="match status" value="1"/>
</dbReference>
<dbReference type="InterPro" id="IPR000070">
    <property type="entry name" value="Pectinesterase_cat"/>
</dbReference>
<keyword evidence="3" id="KW-0063">Aspartyl esterase</keyword>
<dbReference type="SUPFAM" id="SSF81853">
    <property type="entry name" value="Family 10 polysaccharide lyase"/>
    <property type="match status" value="1"/>
</dbReference>